<evidence type="ECO:0000313" key="2">
    <source>
        <dbReference type="Proteomes" id="UP000358010"/>
    </source>
</evidence>
<gene>
    <name evidence="1" type="ORF">NCTC10974_04971</name>
</gene>
<accession>A0A485JP36</accession>
<evidence type="ECO:0000313" key="1">
    <source>
        <dbReference type="EMBL" id="VFT71352.1"/>
    </source>
</evidence>
<protein>
    <submittedName>
        <fullName evidence="1">Uncharacterized protein</fullName>
    </submittedName>
</protein>
<organism evidence="1 2">
    <name type="scientific">Escherichia coli</name>
    <dbReference type="NCBI Taxonomy" id="562"/>
    <lineage>
        <taxon>Bacteria</taxon>
        <taxon>Pseudomonadati</taxon>
        <taxon>Pseudomonadota</taxon>
        <taxon>Gammaproteobacteria</taxon>
        <taxon>Enterobacterales</taxon>
        <taxon>Enterobacteriaceae</taxon>
        <taxon>Escherichia</taxon>
    </lineage>
</organism>
<name>A0A485JP36_ECOLX</name>
<sequence length="94" mass="10929">MNTLKQQLIQLRRDFQLKKQVKQEDNVYEKYRQIRDDLHNVASSLKETATQLDVITQLPSPLSQITLDSHEKAAIYDAEIALKEFAEKIPAYGR</sequence>
<dbReference type="AlphaFoldDB" id="A0A485JP36"/>
<reference evidence="1 2" key="1">
    <citation type="submission" date="2019-03" db="EMBL/GenBank/DDBJ databases">
        <authorList>
            <consortium name="Pathogen Informatics"/>
        </authorList>
    </citation>
    <scope>NUCLEOTIDE SEQUENCE [LARGE SCALE GENOMIC DNA]</scope>
    <source>
        <strain evidence="1 2">NCTC10974</strain>
    </source>
</reference>
<dbReference type="Proteomes" id="UP000358010">
    <property type="component" value="Unassembled WGS sequence"/>
</dbReference>
<proteinExistence type="predicted"/>
<dbReference type="EMBL" id="CAADJZ010000001">
    <property type="protein sequence ID" value="VFT71352.1"/>
    <property type="molecule type" value="Genomic_DNA"/>
</dbReference>